<keyword evidence="3" id="KW-1185">Reference proteome</keyword>
<dbReference type="GeneID" id="106167752"/>
<dbReference type="KEGG" id="lak:106167752"/>
<reference evidence="4" key="1">
    <citation type="submission" date="2025-08" db="UniProtKB">
        <authorList>
            <consortium name="RefSeq"/>
        </authorList>
    </citation>
    <scope>IDENTIFICATION</scope>
    <source>
        <tissue evidence="4">Gonads</tissue>
    </source>
</reference>
<feature type="domain" description="VWFD" evidence="2">
    <location>
        <begin position="59"/>
        <end position="218"/>
    </location>
</feature>
<evidence type="ECO:0000256" key="1">
    <source>
        <dbReference type="SAM" id="SignalP"/>
    </source>
</evidence>
<evidence type="ECO:0000313" key="4">
    <source>
        <dbReference type="RefSeq" id="XP_013402067.1"/>
    </source>
</evidence>
<dbReference type="RefSeq" id="XP_013402067.1">
    <property type="nucleotide sequence ID" value="XM_013546613.1"/>
</dbReference>
<protein>
    <submittedName>
        <fullName evidence="4">Uncharacterized protein LOC106167752</fullName>
    </submittedName>
</protein>
<feature type="chain" id="PRO_5010346230" evidence="1">
    <location>
        <begin position="26"/>
        <end position="236"/>
    </location>
</feature>
<dbReference type="InParanoid" id="A0A1S3IV41"/>
<dbReference type="Pfam" id="PF00094">
    <property type="entry name" value="VWD"/>
    <property type="match status" value="1"/>
</dbReference>
<keyword evidence="1" id="KW-0732">Signal</keyword>
<proteinExistence type="predicted"/>
<dbReference type="AlphaFoldDB" id="A0A1S3IV41"/>
<sequence length="236" mass="26226">MDRQLISLAVAILLAYVGPGRVVEAVLTPQQIENELAPHVGNTSHTPQFSPNEIRNSTCWGRGDVRYRTLDGLEFSYNTPTTKRGIMVMPWRLLPWWVVTIQEFFNGGPKTRIDEVYVRCSGQYFRADLGHTVALWYWSGTVWVAIPPPPPPLIFAGGDVTVGAFAPRGFTISCHAVPMTVNVYLHSVRITMTPLHSAANLGVRGICGDYNGDETNDYSNLEPLILPLWKPLLVPP</sequence>
<gene>
    <name evidence="4" type="primary">LOC106167752</name>
</gene>
<feature type="signal peptide" evidence="1">
    <location>
        <begin position="1"/>
        <end position="25"/>
    </location>
</feature>
<dbReference type="InterPro" id="IPR001846">
    <property type="entry name" value="VWF_type-D"/>
</dbReference>
<organism evidence="3 4">
    <name type="scientific">Lingula anatina</name>
    <name type="common">Brachiopod</name>
    <name type="synonym">Lingula unguis</name>
    <dbReference type="NCBI Taxonomy" id="7574"/>
    <lineage>
        <taxon>Eukaryota</taxon>
        <taxon>Metazoa</taxon>
        <taxon>Spiralia</taxon>
        <taxon>Lophotrochozoa</taxon>
        <taxon>Brachiopoda</taxon>
        <taxon>Linguliformea</taxon>
        <taxon>Lingulata</taxon>
        <taxon>Lingulida</taxon>
        <taxon>Linguloidea</taxon>
        <taxon>Lingulidae</taxon>
        <taxon>Lingula</taxon>
    </lineage>
</organism>
<accession>A0A1S3IV41</accession>
<evidence type="ECO:0000259" key="2">
    <source>
        <dbReference type="Pfam" id="PF00094"/>
    </source>
</evidence>
<dbReference type="Proteomes" id="UP000085678">
    <property type="component" value="Unplaced"/>
</dbReference>
<evidence type="ECO:0000313" key="3">
    <source>
        <dbReference type="Proteomes" id="UP000085678"/>
    </source>
</evidence>
<name>A0A1S3IV41_LINAN</name>